<keyword evidence="3 4" id="KW-0663">Pyridoxal phosphate</keyword>
<dbReference type="InterPro" id="IPR015422">
    <property type="entry name" value="PyrdxlP-dep_Trfase_small"/>
</dbReference>
<dbReference type="InterPro" id="IPR015421">
    <property type="entry name" value="PyrdxlP-dep_Trfase_major"/>
</dbReference>
<reference evidence="5 6" key="1">
    <citation type="submission" date="2020-08" db="EMBL/GenBank/DDBJ databases">
        <title>A Genomic Blueprint of the Chicken Gut Microbiome.</title>
        <authorList>
            <person name="Gilroy R."/>
            <person name="Ravi A."/>
            <person name="Getino M."/>
            <person name="Pursley I."/>
            <person name="Horton D.L."/>
            <person name="Alikhan N.-F."/>
            <person name="Baker D."/>
            <person name="Gharbi K."/>
            <person name="Hall N."/>
            <person name="Watson M."/>
            <person name="Adriaenssens E.M."/>
            <person name="Foster-Nyarko E."/>
            <person name="Jarju S."/>
            <person name="Secka A."/>
            <person name="Antonio M."/>
            <person name="Oren A."/>
            <person name="Chaudhuri R."/>
            <person name="La Ragione R.M."/>
            <person name="Hildebrand F."/>
            <person name="Pallen M.J."/>
        </authorList>
    </citation>
    <scope>NUCLEOTIDE SEQUENCE [LARGE SCALE GENOMIC DNA]</scope>
    <source>
        <strain evidence="5 6">Sa1BUA13</strain>
    </source>
</reference>
<dbReference type="NCBIfam" id="NF005810">
    <property type="entry name" value="PRK07671.1"/>
    <property type="match status" value="1"/>
</dbReference>
<protein>
    <submittedName>
        <fullName evidence="5">Bifunctional cystathionine gamma-lyase/homocysteine desulfhydrase</fullName>
    </submittedName>
</protein>
<dbReference type="CDD" id="cd00614">
    <property type="entry name" value="CGS_like"/>
    <property type="match status" value="1"/>
</dbReference>
<dbReference type="Pfam" id="PF01053">
    <property type="entry name" value="Cys_Met_Meta_PP"/>
    <property type="match status" value="1"/>
</dbReference>
<dbReference type="PANTHER" id="PTHR11808:SF15">
    <property type="entry name" value="CYSTATHIONINE GAMMA-LYASE"/>
    <property type="match status" value="1"/>
</dbReference>
<gene>
    <name evidence="5" type="ORF">H9630_00235</name>
</gene>
<comment type="cofactor">
    <cofactor evidence="1 4">
        <name>pyridoxal 5'-phosphate</name>
        <dbReference type="ChEBI" id="CHEBI:597326"/>
    </cofactor>
</comment>
<dbReference type="PROSITE" id="PS00868">
    <property type="entry name" value="CYS_MET_METAB_PP"/>
    <property type="match status" value="1"/>
</dbReference>
<comment type="similarity">
    <text evidence="2 4">Belongs to the trans-sulfuration enzymes family.</text>
</comment>
<dbReference type="PIRSF" id="PIRSF001434">
    <property type="entry name" value="CGS"/>
    <property type="match status" value="1"/>
</dbReference>
<comment type="caution">
    <text evidence="5">The sequence shown here is derived from an EMBL/GenBank/DDBJ whole genome shotgun (WGS) entry which is preliminary data.</text>
</comment>
<name>A0ABR8W890_9BACL</name>
<dbReference type="InterPro" id="IPR000277">
    <property type="entry name" value="Cys/Met-Metab_PyrdxlP-dep_enz"/>
</dbReference>
<dbReference type="Proteomes" id="UP000658980">
    <property type="component" value="Unassembled WGS sequence"/>
</dbReference>
<evidence type="ECO:0000256" key="2">
    <source>
        <dbReference type="ARBA" id="ARBA00009077"/>
    </source>
</evidence>
<organism evidence="5 6">
    <name type="scientific">Planococcus wigleyi</name>
    <dbReference type="NCBI Taxonomy" id="2762216"/>
    <lineage>
        <taxon>Bacteria</taxon>
        <taxon>Bacillati</taxon>
        <taxon>Bacillota</taxon>
        <taxon>Bacilli</taxon>
        <taxon>Bacillales</taxon>
        <taxon>Caryophanaceae</taxon>
        <taxon>Planococcus</taxon>
    </lineage>
</organism>
<proteinExistence type="inferred from homology"/>
<evidence type="ECO:0000313" key="5">
    <source>
        <dbReference type="EMBL" id="MBD8013227.1"/>
    </source>
</evidence>
<accession>A0ABR8W890</accession>
<keyword evidence="6" id="KW-1185">Reference proteome</keyword>
<evidence type="ECO:0000256" key="3">
    <source>
        <dbReference type="ARBA" id="ARBA00022898"/>
    </source>
</evidence>
<evidence type="ECO:0000313" key="6">
    <source>
        <dbReference type="Proteomes" id="UP000658980"/>
    </source>
</evidence>
<dbReference type="InterPro" id="IPR054542">
    <property type="entry name" value="Cys_met_metab_PP"/>
</dbReference>
<dbReference type="InterPro" id="IPR015424">
    <property type="entry name" value="PyrdxlP-dep_Trfase"/>
</dbReference>
<sequence length="377" mass="40566">MKPKTRLIHGGIVGDEATGAVSTPIYQVSTYKQEAVGKFKGYEYSRTGNPTRHALEELIADVEFGHAGFAFGSGMAAISSVMMLFSAGDHVVLTDDVYGGTYRVINKVLNRFGLEFTFVDTGNLEEVEAAVKENTKAIFIETPTNPLLKVTDIEAVSAFAKSKGLLTIVDNTFMTPYLQNPISLGADIVVHSATKYIGGHSDVVAGLVVVNSAELAEQVHFVQNSIGAILGPQDSWLLIRGLKTLGLRMEEANSNAQKIAEFLEAHEAVGKVIYPGLESHPGRDLMQKQANGFGGMISFDVGSREKAGELLAKLKYFTLAESLGAVESLISVPAQMTHASIPIERRAELGIVEGLVRISVGIEDVEDLIEDLENALK</sequence>
<dbReference type="PANTHER" id="PTHR11808">
    <property type="entry name" value="TRANS-SULFURATION ENZYME FAMILY MEMBER"/>
    <property type="match status" value="1"/>
</dbReference>
<dbReference type="RefSeq" id="WP_191713491.1">
    <property type="nucleotide sequence ID" value="NZ_JACSPU010000001.1"/>
</dbReference>
<dbReference type="EMBL" id="JACSPU010000001">
    <property type="protein sequence ID" value="MBD8013227.1"/>
    <property type="molecule type" value="Genomic_DNA"/>
</dbReference>
<dbReference type="Gene3D" id="3.40.640.10">
    <property type="entry name" value="Type I PLP-dependent aspartate aminotransferase-like (Major domain)"/>
    <property type="match status" value="1"/>
</dbReference>
<dbReference type="Gene3D" id="3.90.1150.10">
    <property type="entry name" value="Aspartate Aminotransferase, domain 1"/>
    <property type="match status" value="1"/>
</dbReference>
<evidence type="ECO:0000256" key="4">
    <source>
        <dbReference type="RuleBase" id="RU362118"/>
    </source>
</evidence>
<evidence type="ECO:0000256" key="1">
    <source>
        <dbReference type="ARBA" id="ARBA00001933"/>
    </source>
</evidence>
<dbReference type="SUPFAM" id="SSF53383">
    <property type="entry name" value="PLP-dependent transferases"/>
    <property type="match status" value="1"/>
</dbReference>